<evidence type="ECO:0000313" key="2">
    <source>
        <dbReference type="EMBL" id="CEM26370.1"/>
    </source>
</evidence>
<reference evidence="2 3" key="1">
    <citation type="submission" date="2014-11" db="EMBL/GenBank/DDBJ databases">
        <authorList>
            <person name="Zhu J."/>
            <person name="Qi W."/>
            <person name="Song R."/>
        </authorList>
    </citation>
    <scope>NUCLEOTIDE SEQUENCE [LARGE SCALE GENOMIC DNA]</scope>
</reference>
<sequence length="314" mass="36557">MMRIAVVFALLALTAAVADPYHHDSHYTCPKGWTLKGDGKDAVCYKKTTTHAKEECPKGTKPEGGYHRRRGGVVAGLLGILFGGSSKGKYVELTCYRYEEHPAEKSMHCPKVYEQYDHECKKTSYADLDSYCEKGYDMTKGGCYTYEYNEEEVAHEVYCPKGYTASSKDGKCEKCWTDKKETHCDYKKMMTKCPKGYDERHYGKEYKCVKYTEEKHEGQMYFKCPKGYEQYDDKCITYHTTDPEYEWHCPKGYKLSRGKYSYRGKKGHHEYVCKAKKEVHPDYHCPKGYELHKHECVGYKEMPARKQHKKGYGY</sequence>
<dbReference type="EMBL" id="CDMY01000613">
    <property type="protein sequence ID" value="CEM26370.1"/>
    <property type="molecule type" value="Genomic_DNA"/>
</dbReference>
<name>A0A0G4GB62_VITBC</name>
<evidence type="ECO:0000256" key="1">
    <source>
        <dbReference type="SAM" id="SignalP"/>
    </source>
</evidence>
<dbReference type="InParanoid" id="A0A0G4GB62"/>
<dbReference type="Proteomes" id="UP000041254">
    <property type="component" value="Unassembled WGS sequence"/>
</dbReference>
<proteinExistence type="predicted"/>
<gene>
    <name evidence="2" type="ORF">Vbra_17377</name>
</gene>
<dbReference type="PhylomeDB" id="A0A0G4GB62"/>
<feature type="chain" id="PRO_5005189762" evidence="1">
    <location>
        <begin position="19"/>
        <end position="314"/>
    </location>
</feature>
<evidence type="ECO:0000313" key="3">
    <source>
        <dbReference type="Proteomes" id="UP000041254"/>
    </source>
</evidence>
<organism evidence="2 3">
    <name type="scientific">Vitrella brassicaformis (strain CCMP3155)</name>
    <dbReference type="NCBI Taxonomy" id="1169540"/>
    <lineage>
        <taxon>Eukaryota</taxon>
        <taxon>Sar</taxon>
        <taxon>Alveolata</taxon>
        <taxon>Colpodellida</taxon>
        <taxon>Vitrellaceae</taxon>
        <taxon>Vitrella</taxon>
    </lineage>
</organism>
<dbReference type="VEuPathDB" id="CryptoDB:Vbra_17377"/>
<protein>
    <submittedName>
        <fullName evidence="2">Uncharacterized protein</fullName>
    </submittedName>
</protein>
<accession>A0A0G4GB62</accession>
<keyword evidence="1" id="KW-0732">Signal</keyword>
<keyword evidence="3" id="KW-1185">Reference proteome</keyword>
<feature type="signal peptide" evidence="1">
    <location>
        <begin position="1"/>
        <end position="18"/>
    </location>
</feature>
<dbReference type="AlphaFoldDB" id="A0A0G4GB62"/>